<dbReference type="CDD" id="cd07377">
    <property type="entry name" value="WHTH_GntR"/>
    <property type="match status" value="1"/>
</dbReference>
<dbReference type="EMBL" id="CP058559">
    <property type="protein sequence ID" value="QNO16247.1"/>
    <property type="molecule type" value="Genomic_DNA"/>
</dbReference>
<dbReference type="InterPro" id="IPR004839">
    <property type="entry name" value="Aminotransferase_I/II_large"/>
</dbReference>
<dbReference type="SUPFAM" id="SSF46785">
    <property type="entry name" value="Winged helix' DNA-binding domain"/>
    <property type="match status" value="1"/>
</dbReference>
<dbReference type="SMART" id="SM00345">
    <property type="entry name" value="HTH_GNTR"/>
    <property type="match status" value="1"/>
</dbReference>
<dbReference type="Gene3D" id="1.10.10.10">
    <property type="entry name" value="Winged helix-like DNA-binding domain superfamily/Winged helix DNA-binding domain"/>
    <property type="match status" value="1"/>
</dbReference>
<evidence type="ECO:0000256" key="2">
    <source>
        <dbReference type="ARBA" id="ARBA00022898"/>
    </source>
</evidence>
<gene>
    <name evidence="7" type="ORF">HYG86_16455</name>
</gene>
<dbReference type="PANTHER" id="PTHR46577">
    <property type="entry name" value="HTH-TYPE TRANSCRIPTIONAL REGULATORY PROTEIN GABR"/>
    <property type="match status" value="1"/>
</dbReference>
<reference evidence="7 8" key="1">
    <citation type="submission" date="2020-07" db="EMBL/GenBank/DDBJ databases">
        <title>Alkalicella. sp. LB2 genome.</title>
        <authorList>
            <person name="Postec A."/>
            <person name="Quemeneur M."/>
        </authorList>
    </citation>
    <scope>NUCLEOTIDE SEQUENCE [LARGE SCALE GENOMIC DNA]</scope>
    <source>
        <strain evidence="7 8">LB2</strain>
    </source>
</reference>
<keyword evidence="4" id="KW-0238">DNA-binding</keyword>
<dbReference type="CDD" id="cd00609">
    <property type="entry name" value="AAT_like"/>
    <property type="match status" value="1"/>
</dbReference>
<comment type="similarity">
    <text evidence="1">In the C-terminal section; belongs to the class-I pyridoxal-phosphate-dependent aminotransferase family.</text>
</comment>
<dbReference type="Gene3D" id="3.90.1150.10">
    <property type="entry name" value="Aspartate Aminotransferase, domain 1"/>
    <property type="match status" value="1"/>
</dbReference>
<dbReference type="InterPro" id="IPR015422">
    <property type="entry name" value="PyrdxlP-dep_Trfase_small"/>
</dbReference>
<dbReference type="InterPro" id="IPR015424">
    <property type="entry name" value="PyrdxlP-dep_Trfase"/>
</dbReference>
<dbReference type="RefSeq" id="WP_213166640.1">
    <property type="nucleotide sequence ID" value="NZ_CP058559.1"/>
</dbReference>
<keyword evidence="8" id="KW-1185">Reference proteome</keyword>
<dbReference type="InterPro" id="IPR000524">
    <property type="entry name" value="Tscrpt_reg_HTH_GntR"/>
</dbReference>
<evidence type="ECO:0000313" key="8">
    <source>
        <dbReference type="Proteomes" id="UP000516160"/>
    </source>
</evidence>
<dbReference type="Proteomes" id="UP000516160">
    <property type="component" value="Chromosome"/>
</dbReference>
<dbReference type="GO" id="GO:0003677">
    <property type="term" value="F:DNA binding"/>
    <property type="evidence" value="ECO:0007669"/>
    <property type="project" value="UniProtKB-KW"/>
</dbReference>
<dbReference type="InterPro" id="IPR036390">
    <property type="entry name" value="WH_DNA-bd_sf"/>
</dbReference>
<dbReference type="GO" id="GO:0030170">
    <property type="term" value="F:pyridoxal phosphate binding"/>
    <property type="evidence" value="ECO:0007669"/>
    <property type="project" value="InterPro"/>
</dbReference>
<dbReference type="GO" id="GO:0008483">
    <property type="term" value="F:transaminase activity"/>
    <property type="evidence" value="ECO:0007669"/>
    <property type="project" value="UniProtKB-KW"/>
</dbReference>
<dbReference type="InterPro" id="IPR036388">
    <property type="entry name" value="WH-like_DNA-bd_sf"/>
</dbReference>
<dbReference type="Pfam" id="PF00155">
    <property type="entry name" value="Aminotran_1_2"/>
    <property type="match status" value="1"/>
</dbReference>
<feature type="domain" description="HTH gntR-type" evidence="6">
    <location>
        <begin position="12"/>
        <end position="80"/>
    </location>
</feature>
<dbReference type="InterPro" id="IPR051446">
    <property type="entry name" value="HTH_trans_reg/aminotransferase"/>
</dbReference>
<sequence length="463" mass="52243">MNVFHVQFTNSESKYKQLTDHIKSLIVKGSLPHHYKLPSIRKLSTFLNVNNVTIVNCYKTLEQDGYAYTIHGSGTFVIADNNLIDTNEGYSESTVFGDVKYDFITSSPSPTFFPVKAFKGLLNDVLERDGGFAFNYQEAGGYLPLRQSLRELLKGYKINVPHQYVHIISGGQQGLDIIAKTLLSEGDFVFTEEPCYPGAMATFSSRGAKTVGIPVRNKGMDLQILEDRLKKFNPKFIYVMPDFQSPTGYQYDLAHRRKLLDLASKYNTLIVEDDHFSDLNYSINKIPPLKALDTENIVIYIKSFSKVFMPGLRLALLVAPPIFNTPLIEAKQFSDISTSGFLQRAFDLYLRKDLWQEHVNKVKKVYQSRCLTTISALEKRLPSSVMFTKPTGGLCVWIQLPPHICADDIANLAKQHGVGILPGDDFFIDRKQNFFRLSFTTMAEKDIEAGIEILASIIKGTLK</sequence>
<dbReference type="PROSITE" id="PS50949">
    <property type="entry name" value="HTH_GNTR"/>
    <property type="match status" value="1"/>
</dbReference>
<evidence type="ECO:0000259" key="6">
    <source>
        <dbReference type="PROSITE" id="PS50949"/>
    </source>
</evidence>
<dbReference type="InterPro" id="IPR015421">
    <property type="entry name" value="PyrdxlP-dep_Trfase_major"/>
</dbReference>
<protein>
    <submittedName>
        <fullName evidence="7">PLP-dependent aminotransferase family protein</fullName>
    </submittedName>
</protein>
<evidence type="ECO:0000256" key="4">
    <source>
        <dbReference type="ARBA" id="ARBA00023125"/>
    </source>
</evidence>
<evidence type="ECO:0000313" key="7">
    <source>
        <dbReference type="EMBL" id="QNO16247.1"/>
    </source>
</evidence>
<keyword evidence="5" id="KW-0804">Transcription</keyword>
<dbReference type="KEGG" id="acae:HYG86_16455"/>
<dbReference type="PANTHER" id="PTHR46577:SF1">
    <property type="entry name" value="HTH-TYPE TRANSCRIPTIONAL REGULATORY PROTEIN GABR"/>
    <property type="match status" value="1"/>
</dbReference>
<organism evidence="7 8">
    <name type="scientific">Alkalicella caledoniensis</name>
    <dbReference type="NCBI Taxonomy" id="2731377"/>
    <lineage>
        <taxon>Bacteria</taxon>
        <taxon>Bacillati</taxon>
        <taxon>Bacillota</taxon>
        <taxon>Clostridia</taxon>
        <taxon>Eubacteriales</taxon>
        <taxon>Proteinivoracaceae</taxon>
        <taxon>Alkalicella</taxon>
    </lineage>
</organism>
<dbReference type="Pfam" id="PF00392">
    <property type="entry name" value="GntR"/>
    <property type="match status" value="1"/>
</dbReference>
<dbReference type="GO" id="GO:0003700">
    <property type="term" value="F:DNA-binding transcription factor activity"/>
    <property type="evidence" value="ECO:0007669"/>
    <property type="project" value="InterPro"/>
</dbReference>
<evidence type="ECO:0000256" key="1">
    <source>
        <dbReference type="ARBA" id="ARBA00005384"/>
    </source>
</evidence>
<name>A0A7G9WC35_ALKCA</name>
<dbReference type="Gene3D" id="3.40.640.10">
    <property type="entry name" value="Type I PLP-dependent aspartate aminotransferase-like (Major domain)"/>
    <property type="match status" value="1"/>
</dbReference>
<dbReference type="SUPFAM" id="SSF53383">
    <property type="entry name" value="PLP-dependent transferases"/>
    <property type="match status" value="1"/>
</dbReference>
<keyword evidence="7" id="KW-0808">Transferase</keyword>
<evidence type="ECO:0000256" key="5">
    <source>
        <dbReference type="ARBA" id="ARBA00023163"/>
    </source>
</evidence>
<keyword evidence="7" id="KW-0032">Aminotransferase</keyword>
<keyword evidence="2" id="KW-0663">Pyridoxal phosphate</keyword>
<keyword evidence="3" id="KW-0805">Transcription regulation</keyword>
<accession>A0A7G9WC35</accession>
<proteinExistence type="inferred from homology"/>
<dbReference type="AlphaFoldDB" id="A0A7G9WC35"/>
<evidence type="ECO:0000256" key="3">
    <source>
        <dbReference type="ARBA" id="ARBA00023015"/>
    </source>
</evidence>